<dbReference type="InterPro" id="IPR000504">
    <property type="entry name" value="RRM_dom"/>
</dbReference>
<dbReference type="PANTHER" id="PTHR11176">
    <property type="entry name" value="BOULE-RELATED"/>
    <property type="match status" value="1"/>
</dbReference>
<organism evidence="4 5">
    <name type="scientific">Salix udensis</name>
    <dbReference type="NCBI Taxonomy" id="889485"/>
    <lineage>
        <taxon>Eukaryota</taxon>
        <taxon>Viridiplantae</taxon>
        <taxon>Streptophyta</taxon>
        <taxon>Embryophyta</taxon>
        <taxon>Tracheophyta</taxon>
        <taxon>Spermatophyta</taxon>
        <taxon>Magnoliopsida</taxon>
        <taxon>eudicotyledons</taxon>
        <taxon>Gunneridae</taxon>
        <taxon>Pentapetalae</taxon>
        <taxon>rosids</taxon>
        <taxon>fabids</taxon>
        <taxon>Malpighiales</taxon>
        <taxon>Salicaceae</taxon>
        <taxon>Saliceae</taxon>
        <taxon>Salix</taxon>
    </lineage>
</organism>
<protein>
    <recommendedName>
        <fullName evidence="3">RRM domain-containing protein</fullName>
    </recommendedName>
</protein>
<gene>
    <name evidence="4" type="ORF">OIU84_014765</name>
</gene>
<dbReference type="EMBL" id="JAPFFJ010000018">
    <property type="protein sequence ID" value="KAJ6402722.1"/>
    <property type="molecule type" value="Genomic_DNA"/>
</dbReference>
<keyword evidence="1 2" id="KW-0694">RNA-binding</keyword>
<dbReference type="PROSITE" id="PS50102">
    <property type="entry name" value="RRM"/>
    <property type="match status" value="1"/>
</dbReference>
<dbReference type="PANTHER" id="PTHR11176:SF16">
    <property type="entry name" value="OS01G0876800 PROTEIN"/>
    <property type="match status" value="1"/>
</dbReference>
<dbReference type="Proteomes" id="UP001162972">
    <property type="component" value="Chromosome 4"/>
</dbReference>
<keyword evidence="5" id="KW-1185">Reference proteome</keyword>
<dbReference type="FunFam" id="3.30.70.330:FF:000250">
    <property type="entry name" value="RNA-binding (RRM/RBD/RNP motifs) family protein"/>
    <property type="match status" value="1"/>
</dbReference>
<sequence>MSSNNTGGQFGDTTYTKVFVGGLAWETQKETMKKYFEQFGEILEAVVIIEKNTGRSKGYGFVTFKEAEAAKKACVDPAPVIDGRKANCNLASLGVQRSRPSTPQHGGRNFRAGKTFSSGYQGGVGAAATFSSTPTLPHYAIQQGIPYALYAGYSPNYAYPTAYYSTVSGGSGSQYLVYAAAENGNGAAANSANLYPYWQYGQGFDYQYPLHYPFIASSSAHLPQHHAPPPVSFNAIPHSQPGAIVTTALAAPSVHALAPHYPAQTNSLHPISNI</sequence>
<dbReference type="InterPro" id="IPR035979">
    <property type="entry name" value="RBD_domain_sf"/>
</dbReference>
<evidence type="ECO:0000256" key="1">
    <source>
        <dbReference type="ARBA" id="ARBA00022884"/>
    </source>
</evidence>
<proteinExistence type="predicted"/>
<evidence type="ECO:0000313" key="4">
    <source>
        <dbReference type="EMBL" id="KAJ6402722.1"/>
    </source>
</evidence>
<dbReference type="AlphaFoldDB" id="A0AAD6JCR0"/>
<evidence type="ECO:0000313" key="5">
    <source>
        <dbReference type="Proteomes" id="UP001162972"/>
    </source>
</evidence>
<reference evidence="4 5" key="1">
    <citation type="journal article" date="2023" name="Int. J. Mol. Sci.">
        <title>De Novo Assembly and Annotation of 11 Diverse Shrub Willow (Salix) Genomes Reveals Novel Gene Organization in Sex-Linked Regions.</title>
        <authorList>
            <person name="Hyden B."/>
            <person name="Feng K."/>
            <person name="Yates T.B."/>
            <person name="Jawdy S."/>
            <person name="Cereghino C."/>
            <person name="Smart L.B."/>
            <person name="Muchero W."/>
        </authorList>
    </citation>
    <scope>NUCLEOTIDE SEQUENCE [LARGE SCALE GENOMIC DNA]</scope>
    <source>
        <tissue evidence="4">Shoot tip</tissue>
    </source>
</reference>
<evidence type="ECO:0000259" key="3">
    <source>
        <dbReference type="PROSITE" id="PS50102"/>
    </source>
</evidence>
<comment type="caution">
    <text evidence="4">The sequence shown here is derived from an EMBL/GenBank/DDBJ whole genome shotgun (WGS) entry which is preliminary data.</text>
</comment>
<feature type="domain" description="RRM" evidence="3">
    <location>
        <begin position="16"/>
        <end position="100"/>
    </location>
</feature>
<accession>A0AAD6JCR0</accession>
<dbReference type="InterPro" id="IPR012677">
    <property type="entry name" value="Nucleotide-bd_a/b_plait_sf"/>
</dbReference>
<dbReference type="Gene3D" id="3.30.70.330">
    <property type="match status" value="1"/>
</dbReference>
<dbReference type="GO" id="GO:0003723">
    <property type="term" value="F:RNA binding"/>
    <property type="evidence" value="ECO:0007669"/>
    <property type="project" value="UniProtKB-UniRule"/>
</dbReference>
<dbReference type="CDD" id="cd12384">
    <property type="entry name" value="RRM_RBM24_RBM38_like"/>
    <property type="match status" value="1"/>
</dbReference>
<name>A0AAD6JCR0_9ROSI</name>
<dbReference type="SMART" id="SM00360">
    <property type="entry name" value="RRM"/>
    <property type="match status" value="1"/>
</dbReference>
<dbReference type="SUPFAM" id="SSF54928">
    <property type="entry name" value="RNA-binding domain, RBD"/>
    <property type="match status" value="1"/>
</dbReference>
<dbReference type="Pfam" id="PF00076">
    <property type="entry name" value="RRM_1"/>
    <property type="match status" value="1"/>
</dbReference>
<evidence type="ECO:0000256" key="2">
    <source>
        <dbReference type="PROSITE-ProRule" id="PRU00176"/>
    </source>
</evidence>